<evidence type="ECO:0000313" key="1">
    <source>
        <dbReference type="EMBL" id="AAX26652.1"/>
    </source>
</evidence>
<reference evidence="1" key="2">
    <citation type="journal article" date="2006" name="PLoS Pathog.">
        <title>New perspectives on host-parasite interplay by comparative transcriptomic and proteomic analyses of Schistosoma japonicum.</title>
        <authorList>
            <person name="Liu F."/>
            <person name="Lu J."/>
            <person name="Hu W."/>
            <person name="Wang S.Y."/>
            <person name="Cui S.J."/>
            <person name="Chi M."/>
            <person name="Yan Q."/>
            <person name="Wang X.R."/>
            <person name="Song H.D."/>
            <person name="Xu X.N."/>
            <person name="Wang J.J."/>
            <person name="Zhang X.L."/>
            <person name="Zhang X."/>
            <person name="Wang Z.Q."/>
            <person name="Xue C.L."/>
            <person name="Brindley P.J."/>
            <person name="McManus D.P."/>
            <person name="Yang P.Y."/>
            <person name="Feng Z."/>
            <person name="Chen Z."/>
            <person name="Han Z.G."/>
        </authorList>
    </citation>
    <scope>NUCLEOTIDE SEQUENCE</scope>
</reference>
<protein>
    <submittedName>
        <fullName evidence="1">Uncharacterized protein</fullName>
    </submittedName>
</protein>
<name>Q5C123_SCHJA</name>
<reference evidence="1" key="1">
    <citation type="submission" date="2005-03" db="EMBL/GenBank/DDBJ databases">
        <authorList>
            <person name="Han Z."/>
        </authorList>
    </citation>
    <scope>NUCLEOTIDE SEQUENCE</scope>
</reference>
<organism evidence="1">
    <name type="scientific">Schistosoma japonicum</name>
    <name type="common">Blood fluke</name>
    <dbReference type="NCBI Taxonomy" id="6182"/>
    <lineage>
        <taxon>Eukaryota</taxon>
        <taxon>Metazoa</taxon>
        <taxon>Spiralia</taxon>
        <taxon>Lophotrochozoa</taxon>
        <taxon>Platyhelminthes</taxon>
        <taxon>Trematoda</taxon>
        <taxon>Digenea</taxon>
        <taxon>Strigeidida</taxon>
        <taxon>Schistosomatoidea</taxon>
        <taxon>Schistosomatidae</taxon>
        <taxon>Schistosoma</taxon>
    </lineage>
</organism>
<dbReference type="EMBL" id="AY810763">
    <property type="protein sequence ID" value="AAX26652.1"/>
    <property type="molecule type" value="mRNA"/>
</dbReference>
<sequence>MLPQQQMPMKIHNYLVSSL</sequence>
<accession>Q5C123</accession>
<dbReference type="AlphaFoldDB" id="Q5C123"/>
<proteinExistence type="evidence at transcript level"/>